<organism evidence="1 2">
    <name type="scientific">Pleurodeles waltl</name>
    <name type="common">Iberian ribbed newt</name>
    <dbReference type="NCBI Taxonomy" id="8319"/>
    <lineage>
        <taxon>Eukaryota</taxon>
        <taxon>Metazoa</taxon>
        <taxon>Chordata</taxon>
        <taxon>Craniata</taxon>
        <taxon>Vertebrata</taxon>
        <taxon>Euteleostomi</taxon>
        <taxon>Amphibia</taxon>
        <taxon>Batrachia</taxon>
        <taxon>Caudata</taxon>
        <taxon>Salamandroidea</taxon>
        <taxon>Salamandridae</taxon>
        <taxon>Pleurodelinae</taxon>
        <taxon>Pleurodeles</taxon>
    </lineage>
</organism>
<dbReference type="AlphaFoldDB" id="A0AAV7MKY0"/>
<gene>
    <name evidence="1" type="ORF">NDU88_006778</name>
</gene>
<keyword evidence="2" id="KW-1185">Reference proteome</keyword>
<evidence type="ECO:0000313" key="2">
    <source>
        <dbReference type="Proteomes" id="UP001066276"/>
    </source>
</evidence>
<sequence>MSEIFQEALEKGKLPPDPRTDDIVVLPKLDTDGTQCDDFQPILLLNTEICDLAGQEVYNQKEIDTALLHYYRELYFMNITVHESDVMSYITDSFPLILEPTVTDRLGANITAQKVIRKEESRGVHRVPILPAWDAVLVASTWDAVLVASAWDTVLVASVWDAVLVASAWDAVLVASAWDAVLVASTWDAVLVASALDAVLVAYAWDAVLAACTRLDVEGRIVAEEVPSEMSSLHAAVVPDPAAAS</sequence>
<dbReference type="Proteomes" id="UP001066276">
    <property type="component" value="Chromosome 10"/>
</dbReference>
<comment type="caution">
    <text evidence="1">The sequence shown here is derived from an EMBL/GenBank/DDBJ whole genome shotgun (WGS) entry which is preliminary data.</text>
</comment>
<dbReference type="EMBL" id="JANPWB010000014">
    <property type="protein sequence ID" value="KAJ1101713.1"/>
    <property type="molecule type" value="Genomic_DNA"/>
</dbReference>
<name>A0AAV7MKY0_PLEWA</name>
<accession>A0AAV7MKY0</accession>
<proteinExistence type="predicted"/>
<protein>
    <submittedName>
        <fullName evidence="1">Uncharacterized protein</fullName>
    </submittedName>
</protein>
<reference evidence="1" key="1">
    <citation type="journal article" date="2022" name="bioRxiv">
        <title>Sequencing and chromosome-scale assembly of the giantPleurodeles waltlgenome.</title>
        <authorList>
            <person name="Brown T."/>
            <person name="Elewa A."/>
            <person name="Iarovenko S."/>
            <person name="Subramanian E."/>
            <person name="Araus A.J."/>
            <person name="Petzold A."/>
            <person name="Susuki M."/>
            <person name="Suzuki K.-i.T."/>
            <person name="Hayashi T."/>
            <person name="Toyoda A."/>
            <person name="Oliveira C."/>
            <person name="Osipova E."/>
            <person name="Leigh N.D."/>
            <person name="Simon A."/>
            <person name="Yun M.H."/>
        </authorList>
    </citation>
    <scope>NUCLEOTIDE SEQUENCE</scope>
    <source>
        <strain evidence="1">20211129_DDA</strain>
        <tissue evidence="1">Liver</tissue>
    </source>
</reference>
<evidence type="ECO:0000313" key="1">
    <source>
        <dbReference type="EMBL" id="KAJ1101713.1"/>
    </source>
</evidence>